<gene>
    <name evidence="2" type="ORF">GSLYS_00011425001</name>
</gene>
<keyword evidence="3" id="KW-1185">Reference proteome</keyword>
<sequence>MAAKRKEKIENDTRTLIKLITGFQEKSENFHLCLTFAESNFKYHRFLTPDSHKIHRIINGLCEKFEVHSQKQKATDLQELTSAFLEQPGLDGRETGKTDVHYALLSLLLELACSPIKTEFERKQKHVVPEEADNFDWKSYLLNDLNLNFISYASSSSDEDEVSEASSSDEEQQLDKADIHSRQQSLSTHGSDHQAPSQVLPSSEAKLYDNPLTGDECTKLEQVLVVEYWKGKG</sequence>
<feature type="compositionally biased region" description="Acidic residues" evidence="1">
    <location>
        <begin position="158"/>
        <end position="172"/>
    </location>
</feature>
<dbReference type="Proteomes" id="UP001497497">
    <property type="component" value="Unassembled WGS sequence"/>
</dbReference>
<dbReference type="EMBL" id="CAXITT010000265">
    <property type="protein sequence ID" value="CAL1537512.1"/>
    <property type="molecule type" value="Genomic_DNA"/>
</dbReference>
<evidence type="ECO:0000313" key="3">
    <source>
        <dbReference type="Proteomes" id="UP001497497"/>
    </source>
</evidence>
<dbReference type="CDD" id="cd22572">
    <property type="entry name" value="GCP5_NTD"/>
    <property type="match status" value="1"/>
</dbReference>
<feature type="compositionally biased region" description="Polar residues" evidence="1">
    <location>
        <begin position="182"/>
        <end position="201"/>
    </location>
</feature>
<organism evidence="2 3">
    <name type="scientific">Lymnaea stagnalis</name>
    <name type="common">Great pond snail</name>
    <name type="synonym">Helix stagnalis</name>
    <dbReference type="NCBI Taxonomy" id="6523"/>
    <lineage>
        <taxon>Eukaryota</taxon>
        <taxon>Metazoa</taxon>
        <taxon>Spiralia</taxon>
        <taxon>Lophotrochozoa</taxon>
        <taxon>Mollusca</taxon>
        <taxon>Gastropoda</taxon>
        <taxon>Heterobranchia</taxon>
        <taxon>Euthyneura</taxon>
        <taxon>Panpulmonata</taxon>
        <taxon>Hygrophila</taxon>
        <taxon>Lymnaeoidea</taxon>
        <taxon>Lymnaeidae</taxon>
        <taxon>Lymnaea</taxon>
    </lineage>
</organism>
<comment type="caution">
    <text evidence="2">The sequence shown here is derived from an EMBL/GenBank/DDBJ whole genome shotgun (WGS) entry which is preliminary data.</text>
</comment>
<protein>
    <submittedName>
        <fullName evidence="2">Uncharacterized protein</fullName>
    </submittedName>
</protein>
<feature type="region of interest" description="Disordered" evidence="1">
    <location>
        <begin position="158"/>
        <end position="212"/>
    </location>
</feature>
<proteinExistence type="predicted"/>
<accession>A0AAV2HTV0</accession>
<name>A0AAV2HTV0_LYMST</name>
<evidence type="ECO:0000256" key="1">
    <source>
        <dbReference type="SAM" id="MobiDB-lite"/>
    </source>
</evidence>
<dbReference type="AlphaFoldDB" id="A0AAV2HTV0"/>
<dbReference type="InterPro" id="IPR059169">
    <property type="entry name" value="GCP5_N_ext"/>
</dbReference>
<evidence type="ECO:0000313" key="2">
    <source>
        <dbReference type="EMBL" id="CAL1537512.1"/>
    </source>
</evidence>
<feature type="non-terminal residue" evidence="2">
    <location>
        <position position="233"/>
    </location>
</feature>
<reference evidence="2 3" key="1">
    <citation type="submission" date="2024-04" db="EMBL/GenBank/DDBJ databases">
        <authorList>
            <consortium name="Genoscope - CEA"/>
            <person name="William W."/>
        </authorList>
    </citation>
    <scope>NUCLEOTIDE SEQUENCE [LARGE SCALE GENOMIC DNA]</scope>
</reference>